<dbReference type="RefSeq" id="WP_191139210.1">
    <property type="nucleotide sequence ID" value="NZ_JACXAG020000002.1"/>
</dbReference>
<dbReference type="AlphaFoldDB" id="A0A926NC62"/>
<keyword evidence="2 7" id="KW-0813">Transport</keyword>
<dbReference type="GO" id="GO:0055085">
    <property type="term" value="P:transmembrane transport"/>
    <property type="evidence" value="ECO:0007669"/>
    <property type="project" value="InterPro"/>
</dbReference>
<feature type="transmembrane region" description="Helical" evidence="7">
    <location>
        <begin position="98"/>
        <end position="121"/>
    </location>
</feature>
<reference evidence="9" key="1">
    <citation type="submission" date="2020-09" db="EMBL/GenBank/DDBJ databases">
        <title>A novel bacterium of genus Hazenella, isolated from South China Sea.</title>
        <authorList>
            <person name="Huang H."/>
            <person name="Mo K."/>
            <person name="Hu Y."/>
        </authorList>
    </citation>
    <scope>NUCLEOTIDE SEQUENCE</scope>
    <source>
        <strain evidence="9">IB182357</strain>
    </source>
</reference>
<dbReference type="CDD" id="cd06261">
    <property type="entry name" value="TM_PBP2"/>
    <property type="match status" value="1"/>
</dbReference>
<evidence type="ECO:0000256" key="2">
    <source>
        <dbReference type="ARBA" id="ARBA00022448"/>
    </source>
</evidence>
<proteinExistence type="inferred from homology"/>
<dbReference type="Pfam" id="PF00528">
    <property type="entry name" value="BPD_transp_1"/>
    <property type="match status" value="1"/>
</dbReference>
<name>A0A926NC62_9BACL</name>
<dbReference type="InterPro" id="IPR000515">
    <property type="entry name" value="MetI-like"/>
</dbReference>
<keyword evidence="5 7" id="KW-1133">Transmembrane helix</keyword>
<keyword evidence="6 7" id="KW-0472">Membrane</keyword>
<evidence type="ECO:0000256" key="7">
    <source>
        <dbReference type="RuleBase" id="RU363032"/>
    </source>
</evidence>
<evidence type="ECO:0000256" key="4">
    <source>
        <dbReference type="ARBA" id="ARBA00022692"/>
    </source>
</evidence>
<feature type="transmembrane region" description="Helical" evidence="7">
    <location>
        <begin position="226"/>
        <end position="252"/>
    </location>
</feature>
<feature type="domain" description="ABC transmembrane type-1" evidence="8">
    <location>
        <begin position="94"/>
        <end position="295"/>
    </location>
</feature>
<evidence type="ECO:0000259" key="8">
    <source>
        <dbReference type="PROSITE" id="PS50928"/>
    </source>
</evidence>
<dbReference type="InterPro" id="IPR045621">
    <property type="entry name" value="BPD_transp_1_N"/>
</dbReference>
<feature type="transmembrane region" description="Helical" evidence="7">
    <location>
        <begin position="272"/>
        <end position="298"/>
    </location>
</feature>
<dbReference type="Pfam" id="PF19300">
    <property type="entry name" value="BPD_transp_1_N"/>
    <property type="match status" value="1"/>
</dbReference>
<keyword evidence="3" id="KW-1003">Cell membrane</keyword>
<comment type="subcellular location">
    <subcellularLocation>
        <location evidence="1 7">Cell membrane</location>
        <topology evidence="1 7">Multi-pass membrane protein</topology>
    </subcellularLocation>
</comment>
<accession>A0A926NC62</accession>
<dbReference type="SUPFAM" id="SSF161098">
    <property type="entry name" value="MetI-like"/>
    <property type="match status" value="1"/>
</dbReference>
<gene>
    <name evidence="9" type="ORF">IC620_00720</name>
</gene>
<evidence type="ECO:0000256" key="5">
    <source>
        <dbReference type="ARBA" id="ARBA00022989"/>
    </source>
</evidence>
<comment type="similarity">
    <text evidence="7">Belongs to the binding-protein-dependent transport system permease family.</text>
</comment>
<sequence length="309" mass="33969">MLKYTLKRLSYMVVTLWIIATVTFFLMHLLPGTPLKNEEKLPEHIKEQIMEKYGLNDPLPVQYLNFMGGLVQGDLGASYTQDGREVSGMIAEGFPVSAFIGGQAVVFGSIVGLLLGLIAALKRGTWMDNLSTMIAVFGISIPNFVLGALLAYFVGVKWGILPVALWESYASSIMPSFALALVVVAIISRYIRTEMVEVLDAEYMKTAKAKGLPRRTVVFRHALRNALIPAITILGPLTVNIITGSLVIEQIFALPGIGEYFVKSIVNNDYTMITGITIFYSILIVSVIFIVDILYGIIDPRIRLSGAKE</sequence>
<evidence type="ECO:0000256" key="6">
    <source>
        <dbReference type="ARBA" id="ARBA00023136"/>
    </source>
</evidence>
<dbReference type="Gene3D" id="1.10.3720.10">
    <property type="entry name" value="MetI-like"/>
    <property type="match status" value="1"/>
</dbReference>
<comment type="caution">
    <text evidence="9">The sequence shown here is derived from an EMBL/GenBank/DDBJ whole genome shotgun (WGS) entry which is preliminary data.</text>
</comment>
<protein>
    <submittedName>
        <fullName evidence="9">ABC transporter permease</fullName>
    </submittedName>
</protein>
<feature type="transmembrane region" description="Helical" evidence="7">
    <location>
        <begin position="9"/>
        <end position="30"/>
    </location>
</feature>
<evidence type="ECO:0000313" key="10">
    <source>
        <dbReference type="Proteomes" id="UP000661691"/>
    </source>
</evidence>
<dbReference type="InterPro" id="IPR035906">
    <property type="entry name" value="MetI-like_sf"/>
</dbReference>
<keyword evidence="4 7" id="KW-0812">Transmembrane</keyword>
<dbReference type="PANTHER" id="PTHR43163">
    <property type="entry name" value="DIPEPTIDE TRANSPORT SYSTEM PERMEASE PROTEIN DPPB-RELATED"/>
    <property type="match status" value="1"/>
</dbReference>
<feature type="transmembrane region" description="Helical" evidence="7">
    <location>
        <begin position="133"/>
        <end position="153"/>
    </location>
</feature>
<evidence type="ECO:0000256" key="1">
    <source>
        <dbReference type="ARBA" id="ARBA00004651"/>
    </source>
</evidence>
<evidence type="ECO:0000313" key="9">
    <source>
        <dbReference type="EMBL" id="MBD1370884.1"/>
    </source>
</evidence>
<feature type="transmembrane region" description="Helical" evidence="7">
    <location>
        <begin position="173"/>
        <end position="191"/>
    </location>
</feature>
<keyword evidence="10" id="KW-1185">Reference proteome</keyword>
<evidence type="ECO:0000256" key="3">
    <source>
        <dbReference type="ARBA" id="ARBA00022475"/>
    </source>
</evidence>
<dbReference type="GO" id="GO:0005886">
    <property type="term" value="C:plasma membrane"/>
    <property type="evidence" value="ECO:0007669"/>
    <property type="project" value="UniProtKB-SubCell"/>
</dbReference>
<dbReference type="EMBL" id="JACXAH010000002">
    <property type="protein sequence ID" value="MBD1370884.1"/>
    <property type="molecule type" value="Genomic_DNA"/>
</dbReference>
<dbReference type="PROSITE" id="PS50928">
    <property type="entry name" value="ABC_TM1"/>
    <property type="match status" value="1"/>
</dbReference>
<organism evidence="9 10">
    <name type="scientific">Polycladospora coralii</name>
    <dbReference type="NCBI Taxonomy" id="2771432"/>
    <lineage>
        <taxon>Bacteria</taxon>
        <taxon>Bacillati</taxon>
        <taxon>Bacillota</taxon>
        <taxon>Bacilli</taxon>
        <taxon>Bacillales</taxon>
        <taxon>Thermoactinomycetaceae</taxon>
        <taxon>Polycladospora</taxon>
    </lineage>
</organism>
<dbReference type="Proteomes" id="UP000661691">
    <property type="component" value="Unassembled WGS sequence"/>
</dbReference>
<dbReference type="PANTHER" id="PTHR43163:SF6">
    <property type="entry name" value="DIPEPTIDE TRANSPORT SYSTEM PERMEASE PROTEIN DPPB-RELATED"/>
    <property type="match status" value="1"/>
</dbReference>